<sequence length="549" mass="60766">MARAGSLKIPGFPQFESVVQEMKLTKEIAAPQYEVTVALSNGTLAIKENLVEYWSKEEHLFSVEMARLLVEHNKKYNPHGVKRGASTSPSAQTEEGGPTKKPKIEATVKPVEHEAQMSDKLVLNCGNFRLVYDLQEETLFLGVDEKVTRKTGSIQVGPTEIFGFGSGEFAEGPEATDIMSDAAGRWINYKLGSDSDLLIAESDKRLADHIRSCDIFGKVISFKELIKTLQNLGEINVKVSTHISDKQDGGGSLFRSEKVVCFALDPPKEPKKKKVTSSATTFGAKLSLSKIRSNQNIRIIWRMRLQPGLELVPIRPVALLHGEYQDVMIVAMNPGQKTSAPSNPSASTSKAAASAGSTEPPRRRGATKAVKDDKEDEEETTVMKKPATQSKSKKKSEYDELFNDFLDDHDNDDGDEDDADEACPGGSKRSRKKDKKEKKTEPSKKSKKSHQKDKESTRKKRRHADGTGIAEDDSCDDEEEGFCAVVEDAYSKVGEVEPTPLRATAEQLSKCMSFERQAGKSQEKQPCYVGIVTVEHCLFSWYRVGRQPD</sequence>
<evidence type="ECO:0000313" key="3">
    <source>
        <dbReference type="EMBL" id="CAL4766414.1"/>
    </source>
</evidence>
<dbReference type="EMBL" id="CAMXCT010000458">
    <property type="protein sequence ID" value="CAI3979102.1"/>
    <property type="molecule type" value="Genomic_DNA"/>
</dbReference>
<proteinExistence type="predicted"/>
<reference evidence="3 4" key="2">
    <citation type="submission" date="2024-05" db="EMBL/GenBank/DDBJ databases">
        <authorList>
            <person name="Chen Y."/>
            <person name="Shah S."/>
            <person name="Dougan E. K."/>
            <person name="Thang M."/>
            <person name="Chan C."/>
        </authorList>
    </citation>
    <scope>NUCLEOTIDE SEQUENCE [LARGE SCALE GENOMIC DNA]</scope>
</reference>
<reference evidence="2" key="1">
    <citation type="submission" date="2022-10" db="EMBL/GenBank/DDBJ databases">
        <authorList>
            <person name="Chen Y."/>
            <person name="Dougan E. K."/>
            <person name="Chan C."/>
            <person name="Rhodes N."/>
            <person name="Thang M."/>
        </authorList>
    </citation>
    <scope>NUCLEOTIDE SEQUENCE</scope>
</reference>
<evidence type="ECO:0000256" key="1">
    <source>
        <dbReference type="SAM" id="MobiDB-lite"/>
    </source>
</evidence>
<feature type="region of interest" description="Disordered" evidence="1">
    <location>
        <begin position="335"/>
        <end position="478"/>
    </location>
</feature>
<gene>
    <name evidence="2" type="ORF">C1SCF055_LOCUS7079</name>
</gene>
<feature type="compositionally biased region" description="Acidic residues" evidence="1">
    <location>
        <begin position="399"/>
        <end position="421"/>
    </location>
</feature>
<evidence type="ECO:0000313" key="2">
    <source>
        <dbReference type="EMBL" id="CAI3979102.1"/>
    </source>
</evidence>
<feature type="compositionally biased region" description="Low complexity" evidence="1">
    <location>
        <begin position="337"/>
        <end position="355"/>
    </location>
</feature>
<dbReference type="Proteomes" id="UP001152797">
    <property type="component" value="Unassembled WGS sequence"/>
</dbReference>
<organism evidence="2">
    <name type="scientific">Cladocopium goreaui</name>
    <dbReference type="NCBI Taxonomy" id="2562237"/>
    <lineage>
        <taxon>Eukaryota</taxon>
        <taxon>Sar</taxon>
        <taxon>Alveolata</taxon>
        <taxon>Dinophyceae</taxon>
        <taxon>Suessiales</taxon>
        <taxon>Symbiodiniaceae</taxon>
        <taxon>Cladocopium</taxon>
    </lineage>
</organism>
<name>A0A9P1FM54_9DINO</name>
<accession>A0A9P1FM54</accession>
<evidence type="ECO:0000313" key="4">
    <source>
        <dbReference type="Proteomes" id="UP001152797"/>
    </source>
</evidence>
<dbReference type="AlphaFoldDB" id="A0A9P1FM54"/>
<keyword evidence="4" id="KW-1185">Reference proteome</keyword>
<feature type="compositionally biased region" description="Basic residues" evidence="1">
    <location>
        <begin position="445"/>
        <end position="463"/>
    </location>
</feature>
<dbReference type="EMBL" id="CAMXCT030000458">
    <property type="protein sequence ID" value="CAL4766414.1"/>
    <property type="molecule type" value="Genomic_DNA"/>
</dbReference>
<feature type="region of interest" description="Disordered" evidence="1">
    <location>
        <begin position="78"/>
        <end position="104"/>
    </location>
</feature>
<comment type="caution">
    <text evidence="2">The sequence shown here is derived from an EMBL/GenBank/DDBJ whole genome shotgun (WGS) entry which is preliminary data.</text>
</comment>
<protein>
    <submittedName>
        <fullName evidence="2">Uncharacterized protein</fullName>
    </submittedName>
</protein>
<dbReference type="EMBL" id="CAMXCT020000458">
    <property type="protein sequence ID" value="CAL1132477.1"/>
    <property type="molecule type" value="Genomic_DNA"/>
</dbReference>